<dbReference type="RefSeq" id="WP_345055776.1">
    <property type="nucleotide sequence ID" value="NZ_BAABDK010000022.1"/>
</dbReference>
<comment type="caution">
    <text evidence="1">The sequence shown here is derived from an EMBL/GenBank/DDBJ whole genome shotgun (WGS) entry which is preliminary data.</text>
</comment>
<keyword evidence="2" id="KW-1185">Reference proteome</keyword>
<dbReference type="Proteomes" id="UP001501469">
    <property type="component" value="Unassembled WGS sequence"/>
</dbReference>
<protein>
    <submittedName>
        <fullName evidence="1">Uncharacterized protein</fullName>
    </submittedName>
</protein>
<reference evidence="2" key="1">
    <citation type="journal article" date="2019" name="Int. J. Syst. Evol. Microbiol.">
        <title>The Global Catalogue of Microorganisms (GCM) 10K type strain sequencing project: providing services to taxonomists for standard genome sequencing and annotation.</title>
        <authorList>
            <consortium name="The Broad Institute Genomics Platform"/>
            <consortium name="The Broad Institute Genome Sequencing Center for Infectious Disease"/>
            <person name="Wu L."/>
            <person name="Ma J."/>
        </authorList>
    </citation>
    <scope>NUCLEOTIDE SEQUENCE [LARGE SCALE GENOMIC DNA]</scope>
    <source>
        <strain evidence="2">JCM 17225</strain>
    </source>
</reference>
<evidence type="ECO:0000313" key="1">
    <source>
        <dbReference type="EMBL" id="GAA4040841.1"/>
    </source>
</evidence>
<evidence type="ECO:0000313" key="2">
    <source>
        <dbReference type="Proteomes" id="UP001501469"/>
    </source>
</evidence>
<sequence length="378" mass="43390">MPDPSHDEIKQDLLTNPRYAELFAPYHPEAVARFAGNYASQKFEWQWRGPKAEYSQTEALTQLSEAAYCRLWDIQRKKLFDLQCRWRAGEITHPGLNCTFDFGAYDAAIENCPVLPPISPDELAMYCDFVRQSQDFDADVLDCYHTEAYGLPRDWQDYHDLRLHAQEEAADLPDDERRAGDPPAWYDFHNLRTGHARLLALPDLRGPLEQPYLQAYYAHRQAERAAGPPVQPPADARPTFLTVAQQEALEHALLHQFEPPKLRRQRAAYLAEQAREAADEQVEADFAYLKTLGPDEIVPLEAAADWRAALRQAVVETRRHQLLAHLPQVYEAYLLREAQGISHPEADGPQWRSTYAKGMRESLLDGRELLGQPRNFDF</sequence>
<accession>A0ABP7UDB3</accession>
<dbReference type="EMBL" id="BAABDK010000022">
    <property type="protein sequence ID" value="GAA4040841.1"/>
    <property type="molecule type" value="Genomic_DNA"/>
</dbReference>
<organism evidence="1 2">
    <name type="scientific">Hymenobacter glaciei</name>
    <dbReference type="NCBI Taxonomy" id="877209"/>
    <lineage>
        <taxon>Bacteria</taxon>
        <taxon>Pseudomonadati</taxon>
        <taxon>Bacteroidota</taxon>
        <taxon>Cytophagia</taxon>
        <taxon>Cytophagales</taxon>
        <taxon>Hymenobacteraceae</taxon>
        <taxon>Hymenobacter</taxon>
    </lineage>
</organism>
<proteinExistence type="predicted"/>
<name>A0ABP7UDB3_9BACT</name>
<gene>
    <name evidence="1" type="ORF">GCM10022409_28540</name>
</gene>